<dbReference type="InterPro" id="IPR013320">
    <property type="entry name" value="ConA-like_dom_sf"/>
</dbReference>
<dbReference type="Proteomes" id="UP001278500">
    <property type="component" value="Unassembled WGS sequence"/>
</dbReference>
<keyword evidence="1" id="KW-0732">Signal</keyword>
<dbReference type="GO" id="GO:0005975">
    <property type="term" value="P:carbohydrate metabolic process"/>
    <property type="evidence" value="ECO:0007669"/>
    <property type="project" value="InterPro"/>
</dbReference>
<reference evidence="5" key="1">
    <citation type="journal article" date="2023" name="Mol. Phylogenet. Evol.">
        <title>Genome-scale phylogeny and comparative genomics of the fungal order Sordariales.</title>
        <authorList>
            <person name="Hensen N."/>
            <person name="Bonometti L."/>
            <person name="Westerberg I."/>
            <person name="Brannstrom I.O."/>
            <person name="Guillou S."/>
            <person name="Cros-Aarteil S."/>
            <person name="Calhoun S."/>
            <person name="Haridas S."/>
            <person name="Kuo A."/>
            <person name="Mondo S."/>
            <person name="Pangilinan J."/>
            <person name="Riley R."/>
            <person name="LaButti K."/>
            <person name="Andreopoulos B."/>
            <person name="Lipzen A."/>
            <person name="Chen C."/>
            <person name="Yan M."/>
            <person name="Daum C."/>
            <person name="Ng V."/>
            <person name="Clum A."/>
            <person name="Steindorff A."/>
            <person name="Ohm R.A."/>
            <person name="Martin F."/>
            <person name="Silar P."/>
            <person name="Natvig D.O."/>
            <person name="Lalanne C."/>
            <person name="Gautier V."/>
            <person name="Ament-Velasquez S.L."/>
            <person name="Kruys A."/>
            <person name="Hutchinson M.I."/>
            <person name="Powell A.J."/>
            <person name="Barry K."/>
            <person name="Miller A.N."/>
            <person name="Grigoriev I.V."/>
            <person name="Debuchy R."/>
            <person name="Gladieux P."/>
            <person name="Hiltunen Thoren M."/>
            <person name="Johannesson H."/>
        </authorList>
    </citation>
    <scope>NUCLEOTIDE SEQUENCE</scope>
    <source>
        <strain evidence="5">CBS 560.94</strain>
    </source>
</reference>
<feature type="region of interest" description="Disordered" evidence="2">
    <location>
        <begin position="363"/>
        <end position="382"/>
    </location>
</feature>
<dbReference type="InterPro" id="IPR000254">
    <property type="entry name" value="CBD"/>
</dbReference>
<dbReference type="Gene3D" id="2.60.120.200">
    <property type="match status" value="1"/>
</dbReference>
<dbReference type="PANTHER" id="PTHR38121">
    <property type="entry name" value="GH16 DOMAIN-CONTAINING PROTEIN"/>
    <property type="match status" value="1"/>
</dbReference>
<dbReference type="SMART" id="SM00236">
    <property type="entry name" value="fCBD"/>
    <property type="match status" value="1"/>
</dbReference>
<dbReference type="Pfam" id="PF00734">
    <property type="entry name" value="CBM_1"/>
    <property type="match status" value="1"/>
</dbReference>
<dbReference type="AlphaFoldDB" id="A0AAE0JBQ7"/>
<dbReference type="Pfam" id="PF00722">
    <property type="entry name" value="Glyco_hydro_16"/>
    <property type="match status" value="1"/>
</dbReference>
<feature type="domain" description="GH16" evidence="4">
    <location>
        <begin position="59"/>
        <end position="331"/>
    </location>
</feature>
<dbReference type="SUPFAM" id="SSF57180">
    <property type="entry name" value="Cellulose-binding domain"/>
    <property type="match status" value="1"/>
</dbReference>
<organism evidence="5 6">
    <name type="scientific">Neurospora tetraspora</name>
    <dbReference type="NCBI Taxonomy" id="94610"/>
    <lineage>
        <taxon>Eukaryota</taxon>
        <taxon>Fungi</taxon>
        <taxon>Dikarya</taxon>
        <taxon>Ascomycota</taxon>
        <taxon>Pezizomycotina</taxon>
        <taxon>Sordariomycetes</taxon>
        <taxon>Sordariomycetidae</taxon>
        <taxon>Sordariales</taxon>
        <taxon>Sordariaceae</taxon>
        <taxon>Neurospora</taxon>
    </lineage>
</organism>
<accession>A0AAE0JBQ7</accession>
<reference evidence="5" key="2">
    <citation type="submission" date="2023-06" db="EMBL/GenBank/DDBJ databases">
        <authorList>
            <consortium name="Lawrence Berkeley National Laboratory"/>
            <person name="Haridas S."/>
            <person name="Hensen N."/>
            <person name="Bonometti L."/>
            <person name="Westerberg I."/>
            <person name="Brannstrom I.O."/>
            <person name="Guillou S."/>
            <person name="Cros-Aarteil S."/>
            <person name="Calhoun S."/>
            <person name="Kuo A."/>
            <person name="Mondo S."/>
            <person name="Pangilinan J."/>
            <person name="Riley R."/>
            <person name="Labutti K."/>
            <person name="Andreopoulos B."/>
            <person name="Lipzen A."/>
            <person name="Chen C."/>
            <person name="Yanf M."/>
            <person name="Daum C."/>
            <person name="Ng V."/>
            <person name="Clum A."/>
            <person name="Steindorff A."/>
            <person name="Ohm R."/>
            <person name="Martin F."/>
            <person name="Silar P."/>
            <person name="Natvig D."/>
            <person name="Lalanne C."/>
            <person name="Gautier V."/>
            <person name="Ament-Velasquez S.L."/>
            <person name="Kruys A."/>
            <person name="Hutchinson M.I."/>
            <person name="Powell A.J."/>
            <person name="Barry K."/>
            <person name="Miller A.N."/>
            <person name="Grigoriev I.V."/>
            <person name="Debuchy R."/>
            <person name="Gladieux P."/>
            <person name="Thoren M.H."/>
            <person name="Johannesson H."/>
        </authorList>
    </citation>
    <scope>NUCLEOTIDE SEQUENCE</scope>
    <source>
        <strain evidence="5">CBS 560.94</strain>
    </source>
</reference>
<evidence type="ECO:0000259" key="4">
    <source>
        <dbReference type="PROSITE" id="PS51762"/>
    </source>
</evidence>
<comment type="caution">
    <text evidence="5">The sequence shown here is derived from an EMBL/GenBank/DDBJ whole genome shotgun (WGS) entry which is preliminary data.</text>
</comment>
<dbReference type="InterPro" id="IPR035971">
    <property type="entry name" value="CBD_sf"/>
</dbReference>
<evidence type="ECO:0000313" key="5">
    <source>
        <dbReference type="EMBL" id="KAK3342227.1"/>
    </source>
</evidence>
<evidence type="ECO:0000256" key="1">
    <source>
        <dbReference type="ARBA" id="ARBA00022729"/>
    </source>
</evidence>
<gene>
    <name evidence="5" type="ORF">B0H65DRAFT_214433</name>
</gene>
<keyword evidence="6" id="KW-1185">Reference proteome</keyword>
<sequence length="420" mass="46377">MVTTTTWPWGLLVMTGYLTNLTSAAYPLTTDANCHCYRTNATSTNYFRRHKFFDFRNLQQYAKTPNPISTFEGNAAAPPTSSYFDSNQWKDNWGIQTWNNTELMRLNNTDVNDATVPMVNSFNNIYIERSSDSNANGQTYLVMRTVRHSFGGPSTPSGNGSGFQSSAEFESMLTSYQFLSLRMLARTRGSPGAVTAMFTYRPPPQPQQVILVQEADLEIRTQDPPSYVQYTNQPSWNSTSDIKEATRNASMPSGKKWSDWAVYRMDWTPGQSTWFVNGVEATKISFQAPRDPSQVMFNVWSDGGSWSGVMGQGGKAEMQVQWIEMVYNSTEAAGPVTGPGNKNGCANICSIDETTKLGTPVLISNPNGGNPPANNPPANPPSSCTTAKYGQCNGKNWNGCKTCASGSACRYQNDYYSQCL</sequence>
<dbReference type="GO" id="GO:0005576">
    <property type="term" value="C:extracellular region"/>
    <property type="evidence" value="ECO:0007669"/>
    <property type="project" value="InterPro"/>
</dbReference>
<dbReference type="GeneID" id="87859130"/>
<evidence type="ECO:0000259" key="3">
    <source>
        <dbReference type="PROSITE" id="PS51164"/>
    </source>
</evidence>
<feature type="domain" description="CBM1" evidence="3">
    <location>
        <begin position="384"/>
        <end position="420"/>
    </location>
</feature>
<dbReference type="CDD" id="cd00413">
    <property type="entry name" value="Glyco_hydrolase_16"/>
    <property type="match status" value="1"/>
</dbReference>
<dbReference type="GO" id="GO:0030248">
    <property type="term" value="F:cellulose binding"/>
    <property type="evidence" value="ECO:0007669"/>
    <property type="project" value="InterPro"/>
</dbReference>
<dbReference type="PROSITE" id="PS51164">
    <property type="entry name" value="CBM1_2"/>
    <property type="match status" value="1"/>
</dbReference>
<evidence type="ECO:0000256" key="2">
    <source>
        <dbReference type="SAM" id="MobiDB-lite"/>
    </source>
</evidence>
<proteinExistence type="predicted"/>
<evidence type="ECO:0000313" key="6">
    <source>
        <dbReference type="Proteomes" id="UP001278500"/>
    </source>
</evidence>
<dbReference type="SUPFAM" id="SSF49899">
    <property type="entry name" value="Concanavalin A-like lectins/glucanases"/>
    <property type="match status" value="1"/>
</dbReference>
<name>A0AAE0JBQ7_9PEZI</name>
<dbReference type="PANTHER" id="PTHR38121:SF4">
    <property type="entry name" value="GH16 DOMAIN-CONTAINING PROTEIN-RELATED"/>
    <property type="match status" value="1"/>
</dbReference>
<dbReference type="RefSeq" id="XP_062680020.1">
    <property type="nucleotide sequence ID" value="XM_062821976.1"/>
</dbReference>
<protein>
    <submittedName>
        <fullName evidence="5">Concanavalin A-like lectin/glucanase</fullName>
    </submittedName>
</protein>
<dbReference type="EMBL" id="JAUEPP010000005">
    <property type="protein sequence ID" value="KAK3342227.1"/>
    <property type="molecule type" value="Genomic_DNA"/>
</dbReference>
<dbReference type="InterPro" id="IPR000757">
    <property type="entry name" value="Beta-glucanase-like"/>
</dbReference>
<dbReference type="PROSITE" id="PS51762">
    <property type="entry name" value="GH16_2"/>
    <property type="match status" value="1"/>
</dbReference>
<dbReference type="GO" id="GO:0004553">
    <property type="term" value="F:hydrolase activity, hydrolyzing O-glycosyl compounds"/>
    <property type="evidence" value="ECO:0007669"/>
    <property type="project" value="InterPro"/>
</dbReference>